<dbReference type="EMBL" id="JQ855641">
    <property type="protein sequence ID" value="AFI45004.1"/>
    <property type="molecule type" value="mRNA"/>
</dbReference>
<evidence type="ECO:0000256" key="6">
    <source>
        <dbReference type="ARBA" id="ARBA00023004"/>
    </source>
</evidence>
<keyword evidence="10" id="KW-0812">Transmembrane</keyword>
<dbReference type="OrthoDB" id="3945418at2759"/>
<dbReference type="PANTHER" id="PTHR24279:SF120">
    <property type="entry name" value="CYTOCHROME P450"/>
    <property type="match status" value="1"/>
</dbReference>
<feature type="transmembrane region" description="Helical" evidence="10">
    <location>
        <begin position="6"/>
        <end position="25"/>
    </location>
</feature>
<keyword evidence="4 8" id="KW-0479">Metal-binding</keyword>
<evidence type="ECO:0000256" key="4">
    <source>
        <dbReference type="ARBA" id="ARBA00022723"/>
    </source>
</evidence>
<dbReference type="PANTHER" id="PTHR24279">
    <property type="entry name" value="CYTOCHROME P450"/>
    <property type="match status" value="1"/>
</dbReference>
<dbReference type="PRINTS" id="PR00463">
    <property type="entry name" value="EP450I"/>
</dbReference>
<dbReference type="GO" id="GO:0004497">
    <property type="term" value="F:monooxygenase activity"/>
    <property type="evidence" value="ECO:0007669"/>
    <property type="project" value="UniProtKB-KW"/>
</dbReference>
<keyword evidence="10" id="KW-1133">Transmembrane helix</keyword>
<keyword evidence="3 8" id="KW-0349">Heme</keyword>
<comment type="similarity">
    <text evidence="2 9">Belongs to the cytochrome P450 family.</text>
</comment>
<protein>
    <submittedName>
        <fullName evidence="11">Cytochrome P450 CYP314a1</fullName>
    </submittedName>
</protein>
<sequence>MCEPITMLDIFTCLLGALFFIFIGFRPPWQPKKLQDFRHKEVQDIPGPLSLPLIGTRWLFTIGRYQMSKIPEFYKDMLRKYGVIFKEEALYNVPIISVVERSDIETVLKSTGKWPMRLPTAAVAKYRKAHPERYASTGLVNEQGGKWHFLRTSLTTVLTSPKTINDFLPQMDEIADDWCHLIKQRRYRDGRIDHLEELAGRLGLEATCALVLGRRMGFLIEDHRCEVAEKLAQSVHDNFVACRDTYFGLPFWTAFPTPNYKKLCESERNMYEFASELIKTADESTKDSAVFQSVLGAHIDEREKKSAIVDFLAAGIYTLKNSLLFLLYQIAMNPECQKKILEDTTKTYLKACSMETFRLSPTVHALARVTDTDLVLSGYKVSAGTVVLCQSALACQSERNFNDAKAFKPERWLNEEKNQTSATAAYLVTPFGYGKRICPGKRFIENALPIVLEQMVQKFVITTERPLEVVFEFLVSPKEPISMTFKDRT</sequence>
<comment type="cofactor">
    <cofactor evidence="1 8">
        <name>heme</name>
        <dbReference type="ChEBI" id="CHEBI:30413"/>
    </cofactor>
</comment>
<dbReference type="GO" id="GO:0020037">
    <property type="term" value="F:heme binding"/>
    <property type="evidence" value="ECO:0007669"/>
    <property type="project" value="InterPro"/>
</dbReference>
<dbReference type="InterPro" id="IPR036396">
    <property type="entry name" value="Cyt_P450_sf"/>
</dbReference>
<dbReference type="SUPFAM" id="SSF48264">
    <property type="entry name" value="Cytochrome P450"/>
    <property type="match status" value="1"/>
</dbReference>
<accession>I1VJ20</accession>
<evidence type="ECO:0000313" key="11">
    <source>
        <dbReference type="EMBL" id="AFI45004.1"/>
    </source>
</evidence>
<name>I1VJ20_DENPD</name>
<dbReference type="HOGENOM" id="CLU_001570_28_0_1"/>
<dbReference type="InterPro" id="IPR017972">
    <property type="entry name" value="Cyt_P450_CS"/>
</dbReference>
<dbReference type="Gene3D" id="1.10.630.10">
    <property type="entry name" value="Cytochrome P450"/>
    <property type="match status" value="1"/>
</dbReference>
<keyword evidence="5 9" id="KW-0560">Oxidoreductase</keyword>
<feature type="binding site" description="axial binding residue" evidence="8">
    <location>
        <position position="438"/>
    </location>
    <ligand>
        <name>heme</name>
        <dbReference type="ChEBI" id="CHEBI:30413"/>
    </ligand>
    <ligandPart>
        <name>Fe</name>
        <dbReference type="ChEBI" id="CHEBI:18248"/>
    </ligandPart>
</feature>
<evidence type="ECO:0000256" key="7">
    <source>
        <dbReference type="ARBA" id="ARBA00023033"/>
    </source>
</evidence>
<dbReference type="Pfam" id="PF00067">
    <property type="entry name" value="p450"/>
    <property type="match status" value="1"/>
</dbReference>
<evidence type="ECO:0000256" key="1">
    <source>
        <dbReference type="ARBA" id="ARBA00001971"/>
    </source>
</evidence>
<keyword evidence="6 8" id="KW-0408">Iron</keyword>
<evidence type="ECO:0000256" key="5">
    <source>
        <dbReference type="ARBA" id="ARBA00023002"/>
    </source>
</evidence>
<proteinExistence type="evidence at transcript level"/>
<evidence type="ECO:0000256" key="2">
    <source>
        <dbReference type="ARBA" id="ARBA00010617"/>
    </source>
</evidence>
<keyword evidence="7 9" id="KW-0503">Monooxygenase</keyword>
<evidence type="ECO:0000256" key="3">
    <source>
        <dbReference type="ARBA" id="ARBA00022617"/>
    </source>
</evidence>
<dbReference type="InterPro" id="IPR001128">
    <property type="entry name" value="Cyt_P450"/>
</dbReference>
<dbReference type="PROSITE" id="PS00086">
    <property type="entry name" value="CYTOCHROME_P450"/>
    <property type="match status" value="1"/>
</dbReference>
<dbReference type="GO" id="GO:0005506">
    <property type="term" value="F:iron ion binding"/>
    <property type="evidence" value="ECO:0007669"/>
    <property type="project" value="InterPro"/>
</dbReference>
<dbReference type="CDD" id="cd11054">
    <property type="entry name" value="CYP24A1-like"/>
    <property type="match status" value="1"/>
</dbReference>
<reference evidence="11" key="1">
    <citation type="journal article" date="2012" name="Insect Biochem. Mol. Biol.">
        <title>Transcriptome and full-length cDNA resources for the mountain pine beetle, Dendroctonus ponderosae Hopkins, a major insect pest of pine forests.</title>
        <authorList>
            <person name="Keeling C.I."/>
            <person name="Henderson H."/>
            <person name="Li M."/>
            <person name="Yuen M."/>
            <person name="Clark E.L."/>
            <person name="Fraser J.D."/>
            <person name="Huber D.P."/>
            <person name="Liao N.Y."/>
            <person name="Roderick Docking T."/>
            <person name="Birol I."/>
            <person name="Chan S.K."/>
            <person name="Taylor G.A."/>
            <person name="Palmquist D."/>
            <person name="Jones S.J."/>
            <person name="Bohlmann J."/>
        </authorList>
    </citation>
    <scope>NUCLEOTIDE SEQUENCE</scope>
</reference>
<dbReference type="SMR" id="I1VJ20"/>
<dbReference type="InterPro" id="IPR050479">
    <property type="entry name" value="CYP11_CYP27_families"/>
</dbReference>
<dbReference type="InterPro" id="IPR002401">
    <property type="entry name" value="Cyt_P450_E_grp-I"/>
</dbReference>
<dbReference type="GO" id="GO:0016705">
    <property type="term" value="F:oxidoreductase activity, acting on paired donors, with incorporation or reduction of molecular oxygen"/>
    <property type="evidence" value="ECO:0007669"/>
    <property type="project" value="InterPro"/>
</dbReference>
<organism evidence="11">
    <name type="scientific">Dendroctonus ponderosae</name>
    <name type="common">Mountain pine beetle</name>
    <dbReference type="NCBI Taxonomy" id="77166"/>
    <lineage>
        <taxon>Eukaryota</taxon>
        <taxon>Metazoa</taxon>
        <taxon>Ecdysozoa</taxon>
        <taxon>Arthropoda</taxon>
        <taxon>Hexapoda</taxon>
        <taxon>Insecta</taxon>
        <taxon>Pterygota</taxon>
        <taxon>Neoptera</taxon>
        <taxon>Endopterygota</taxon>
        <taxon>Coleoptera</taxon>
        <taxon>Polyphaga</taxon>
        <taxon>Cucujiformia</taxon>
        <taxon>Curculionidae</taxon>
        <taxon>Scolytinae</taxon>
        <taxon>Dendroctonus</taxon>
    </lineage>
</organism>
<evidence type="ECO:0000256" key="9">
    <source>
        <dbReference type="RuleBase" id="RU000461"/>
    </source>
</evidence>
<evidence type="ECO:0000256" key="8">
    <source>
        <dbReference type="PIRSR" id="PIRSR602401-1"/>
    </source>
</evidence>
<gene>
    <name evidence="11" type="primary">CYP314A1</name>
</gene>
<dbReference type="AlphaFoldDB" id="I1VJ20"/>
<evidence type="ECO:0000256" key="10">
    <source>
        <dbReference type="SAM" id="Phobius"/>
    </source>
</evidence>
<keyword evidence="10" id="KW-0472">Membrane</keyword>